<dbReference type="RefSeq" id="WP_024362309.1">
    <property type="nucleotide sequence ID" value="NZ_BJNS01000029.1"/>
</dbReference>
<dbReference type="EMBL" id="CP019980">
    <property type="protein sequence ID" value="AVK95490.1"/>
    <property type="molecule type" value="Genomic_DNA"/>
</dbReference>
<dbReference type="Proteomes" id="UP000238825">
    <property type="component" value="Chromosome"/>
</dbReference>
<keyword evidence="1 4" id="KW-0456">Lyase</keyword>
<dbReference type="Pfam" id="PF01557">
    <property type="entry name" value="FAA_hydrolase"/>
    <property type="match status" value="1"/>
</dbReference>
<evidence type="ECO:0000259" key="2">
    <source>
        <dbReference type="Pfam" id="PF01557"/>
    </source>
</evidence>
<evidence type="ECO:0000313" key="6">
    <source>
        <dbReference type="Proteomes" id="UP000255295"/>
    </source>
</evidence>
<evidence type="ECO:0000313" key="4">
    <source>
        <dbReference type="EMBL" id="SUV18890.1"/>
    </source>
</evidence>
<protein>
    <submittedName>
        <fullName evidence="4">2-hydroxypenta-2,4-dienoate hydratase</fullName>
        <ecNumber evidence="4">4.2.1.80</ecNumber>
    </submittedName>
    <submittedName>
        <fullName evidence="3">2-keto-4-pentenoate hydratase</fullName>
    </submittedName>
</protein>
<dbReference type="GO" id="GO:0008684">
    <property type="term" value="F:2-oxopent-4-enoate hydratase activity"/>
    <property type="evidence" value="ECO:0007669"/>
    <property type="project" value="UniProtKB-EC"/>
</dbReference>
<sequence>MDRQLYAKKLLEAEEAKRPIAPLTSTVPDITVDDAYTIQLLQIAAKQQMGKQIIGKKIGLTSKAMQQQFQVTEPDYGHILSDMVEVDGATISLNHFIQPKLEFEIAFILKKDLYGPSITEMDVIEATDYIVPALEIIDSRITDWKINFEDTVADNGSSAMVIIGGTPTKLTEVDLPHIGMNVYRNGELFDSAAAAAVMGNPLRAVAWLANKLSKYHIGLQAGEIVLAGALTSAVTIEDGDSFTAEFAHLGAVSATFKRKEEK</sequence>
<dbReference type="InterPro" id="IPR011234">
    <property type="entry name" value="Fumarylacetoacetase-like_C"/>
</dbReference>
<dbReference type="GeneID" id="48275351"/>
<dbReference type="Proteomes" id="UP000255295">
    <property type="component" value="Unassembled WGS sequence"/>
</dbReference>
<feature type="domain" description="Fumarylacetoacetase-like C-terminal" evidence="2">
    <location>
        <begin position="82"/>
        <end position="256"/>
    </location>
</feature>
<dbReference type="EC" id="4.2.1.80" evidence="4"/>
<dbReference type="InterPro" id="IPR036663">
    <property type="entry name" value="Fumarylacetoacetase_C_sf"/>
</dbReference>
<evidence type="ECO:0000313" key="5">
    <source>
        <dbReference type="Proteomes" id="UP000238825"/>
    </source>
</evidence>
<dbReference type="GO" id="GO:0005737">
    <property type="term" value="C:cytoplasm"/>
    <property type="evidence" value="ECO:0007669"/>
    <property type="project" value="TreeGrafter"/>
</dbReference>
<name>A0A2S0JWH2_LYSSH</name>
<gene>
    <name evidence="4" type="primary">mhpD_2</name>
    <name evidence="3" type="ORF">LS41612_04005</name>
    <name evidence="4" type="ORF">NCTC10338_03979</name>
</gene>
<organism evidence="3 5">
    <name type="scientific">Lysinibacillus sphaericus</name>
    <name type="common">Bacillus sphaericus</name>
    <dbReference type="NCBI Taxonomy" id="1421"/>
    <lineage>
        <taxon>Bacteria</taxon>
        <taxon>Bacillati</taxon>
        <taxon>Bacillota</taxon>
        <taxon>Bacilli</taxon>
        <taxon>Bacillales</taxon>
        <taxon>Bacillaceae</taxon>
        <taxon>Lysinibacillus</taxon>
    </lineage>
</organism>
<dbReference type="PANTHER" id="PTHR30143:SF0">
    <property type="entry name" value="2-KETO-4-PENTENOATE HYDRATASE"/>
    <property type="match status" value="1"/>
</dbReference>
<dbReference type="Gene3D" id="3.90.850.10">
    <property type="entry name" value="Fumarylacetoacetase-like, C-terminal domain"/>
    <property type="match status" value="1"/>
</dbReference>
<evidence type="ECO:0000256" key="1">
    <source>
        <dbReference type="ARBA" id="ARBA00023239"/>
    </source>
</evidence>
<dbReference type="AlphaFoldDB" id="A0A2S0JWH2"/>
<dbReference type="EMBL" id="UFSZ01000001">
    <property type="protein sequence ID" value="SUV18890.1"/>
    <property type="molecule type" value="Genomic_DNA"/>
</dbReference>
<reference evidence="3 5" key="1">
    <citation type="submission" date="2017-03" db="EMBL/GenBank/DDBJ databases">
        <title>The whole genome sequencing and assembly of Lysinibacillus sphaericus DSM 28T strain.</title>
        <authorList>
            <person name="Lee Y.-J."/>
            <person name="Yi H."/>
            <person name="Bahn Y.-S."/>
            <person name="Kim J.F."/>
            <person name="Lee D.-W."/>
        </authorList>
    </citation>
    <scope>NUCLEOTIDE SEQUENCE [LARGE SCALE GENOMIC DNA]</scope>
    <source>
        <strain evidence="3 5">DSM 28</strain>
    </source>
</reference>
<dbReference type="SUPFAM" id="SSF56529">
    <property type="entry name" value="FAH"/>
    <property type="match status" value="1"/>
</dbReference>
<proteinExistence type="predicted"/>
<dbReference type="InterPro" id="IPR050772">
    <property type="entry name" value="Hydratase-Decarb/MhpD_sf"/>
</dbReference>
<reference evidence="4 6" key="2">
    <citation type="submission" date="2018-06" db="EMBL/GenBank/DDBJ databases">
        <authorList>
            <consortium name="Pathogen Informatics"/>
            <person name="Doyle S."/>
        </authorList>
    </citation>
    <scope>NUCLEOTIDE SEQUENCE [LARGE SCALE GENOMIC DNA]</scope>
    <source>
        <strain evidence="4 6">NCTC10338</strain>
    </source>
</reference>
<dbReference type="PANTHER" id="PTHR30143">
    <property type="entry name" value="ACID HYDRATASE"/>
    <property type="match status" value="1"/>
</dbReference>
<evidence type="ECO:0000313" key="3">
    <source>
        <dbReference type="EMBL" id="AVK95490.1"/>
    </source>
</evidence>
<accession>A0A2S0JWH2</accession>